<evidence type="ECO:0000256" key="1">
    <source>
        <dbReference type="SAM" id="SignalP"/>
    </source>
</evidence>
<feature type="domain" description="Lipid/polyisoprenoid-binding YceI-like" evidence="2">
    <location>
        <begin position="23"/>
        <end position="191"/>
    </location>
</feature>
<dbReference type="InterPro" id="IPR036761">
    <property type="entry name" value="TTHA0802/YceI-like_sf"/>
</dbReference>
<dbReference type="RefSeq" id="WP_262309039.1">
    <property type="nucleotide sequence ID" value="NZ_CP106679.1"/>
</dbReference>
<dbReference type="PANTHER" id="PTHR34406:SF1">
    <property type="entry name" value="PROTEIN YCEI"/>
    <property type="match status" value="1"/>
</dbReference>
<dbReference type="Proteomes" id="UP001065174">
    <property type="component" value="Chromosome"/>
</dbReference>
<name>A0ABY6CNI8_9BACT</name>
<feature type="signal peptide" evidence="1">
    <location>
        <begin position="1"/>
        <end position="20"/>
    </location>
</feature>
<feature type="chain" id="PRO_5047509088" evidence="1">
    <location>
        <begin position="21"/>
        <end position="193"/>
    </location>
</feature>
<reference evidence="3" key="1">
    <citation type="submission" date="2022-09" db="EMBL/GenBank/DDBJ databases">
        <title>Comparative genomics and taxonomic characterization of three novel marine species of genus Reichenbachiella exhibiting antioxidant and polysaccharide degradation activities.</title>
        <authorList>
            <person name="Muhammad N."/>
            <person name="Lee Y.-J."/>
            <person name="Ko J."/>
            <person name="Kim S.-G."/>
        </authorList>
    </citation>
    <scope>NUCLEOTIDE SEQUENCE</scope>
    <source>
        <strain evidence="3">BKB1-1</strain>
    </source>
</reference>
<sequence>MKKTLCLIATILCVSLSSFGQTKWKIDPVHSNIQFEVSHLAISTVTGKFSDFECTVESKRNSFEDAKIDAVVQVKSLTTDNLTRDKHLKEDDFFNAEKYPIMTFKSESFVKKTDTQYQVTGWLTIRDVTKKVSFPAEYSGMAKLGEKTISAFKANFVINRFDYNLTWSDTIDTGSLVVGEEVKVKLNLELVKI</sequence>
<proteinExistence type="predicted"/>
<protein>
    <submittedName>
        <fullName evidence="3">YceI family protein</fullName>
    </submittedName>
</protein>
<dbReference type="SUPFAM" id="SSF101874">
    <property type="entry name" value="YceI-like"/>
    <property type="match status" value="1"/>
</dbReference>
<dbReference type="InterPro" id="IPR007372">
    <property type="entry name" value="Lipid/polyisoprenoid-bd_YceI"/>
</dbReference>
<organism evidence="3 4">
    <name type="scientific">Reichenbachiella agarivorans</name>
    <dbReference type="NCBI Taxonomy" id="2979464"/>
    <lineage>
        <taxon>Bacteria</taxon>
        <taxon>Pseudomonadati</taxon>
        <taxon>Bacteroidota</taxon>
        <taxon>Cytophagia</taxon>
        <taxon>Cytophagales</taxon>
        <taxon>Reichenbachiellaceae</taxon>
        <taxon>Reichenbachiella</taxon>
    </lineage>
</organism>
<evidence type="ECO:0000259" key="2">
    <source>
        <dbReference type="SMART" id="SM00867"/>
    </source>
</evidence>
<keyword evidence="1" id="KW-0732">Signal</keyword>
<evidence type="ECO:0000313" key="4">
    <source>
        <dbReference type="Proteomes" id="UP001065174"/>
    </source>
</evidence>
<dbReference type="Pfam" id="PF04264">
    <property type="entry name" value="YceI"/>
    <property type="match status" value="1"/>
</dbReference>
<dbReference type="EMBL" id="CP106679">
    <property type="protein sequence ID" value="UXP31600.1"/>
    <property type="molecule type" value="Genomic_DNA"/>
</dbReference>
<evidence type="ECO:0000313" key="3">
    <source>
        <dbReference type="EMBL" id="UXP31600.1"/>
    </source>
</evidence>
<accession>A0ABY6CNI8</accession>
<dbReference type="Gene3D" id="2.40.128.110">
    <property type="entry name" value="Lipid/polyisoprenoid-binding, YceI-like"/>
    <property type="match status" value="1"/>
</dbReference>
<keyword evidence="4" id="KW-1185">Reference proteome</keyword>
<dbReference type="PANTHER" id="PTHR34406">
    <property type="entry name" value="PROTEIN YCEI"/>
    <property type="match status" value="1"/>
</dbReference>
<gene>
    <name evidence="3" type="ORF">N6H18_14710</name>
</gene>
<dbReference type="SMART" id="SM00867">
    <property type="entry name" value="YceI"/>
    <property type="match status" value="1"/>
</dbReference>